<evidence type="ECO:0000256" key="1">
    <source>
        <dbReference type="ARBA" id="ARBA00001957"/>
    </source>
</evidence>
<gene>
    <name evidence="10" type="ORF">CryarDRAFT_3278</name>
</gene>
<dbReference type="Pfam" id="PF00550">
    <property type="entry name" value="PP-binding"/>
    <property type="match status" value="2"/>
</dbReference>
<feature type="domain" description="Ketosynthase family 3 (KS3)" evidence="9">
    <location>
        <begin position="2925"/>
        <end position="3346"/>
    </location>
</feature>
<dbReference type="OrthoDB" id="9778690at2"/>
<dbReference type="InterPro" id="IPR006162">
    <property type="entry name" value="Ppantetheine_attach_site"/>
</dbReference>
<dbReference type="InterPro" id="IPR014043">
    <property type="entry name" value="Acyl_transferase_dom"/>
</dbReference>
<dbReference type="SMART" id="SM00823">
    <property type="entry name" value="PKS_PP"/>
    <property type="match status" value="2"/>
</dbReference>
<evidence type="ECO:0000256" key="6">
    <source>
        <dbReference type="ARBA" id="ARBA00023268"/>
    </source>
</evidence>
<dbReference type="Pfam" id="PF16197">
    <property type="entry name" value="KAsynt_C_assoc"/>
    <property type="match status" value="3"/>
</dbReference>
<dbReference type="PANTHER" id="PTHR43775">
    <property type="entry name" value="FATTY ACID SYNTHASE"/>
    <property type="match status" value="1"/>
</dbReference>
<dbReference type="InterPro" id="IPR057326">
    <property type="entry name" value="KR_dom"/>
</dbReference>
<dbReference type="InterPro" id="IPR013968">
    <property type="entry name" value="PKS_KR"/>
</dbReference>
<keyword evidence="6" id="KW-0511">Multifunctional enzyme</keyword>
<evidence type="ECO:0000256" key="4">
    <source>
        <dbReference type="ARBA" id="ARBA00022679"/>
    </source>
</evidence>
<dbReference type="FunFam" id="3.40.47.10:FF:000019">
    <property type="entry name" value="Polyketide synthase type I"/>
    <property type="match status" value="3"/>
</dbReference>
<dbReference type="Pfam" id="PF08659">
    <property type="entry name" value="KR"/>
    <property type="match status" value="2"/>
</dbReference>
<evidence type="ECO:0000256" key="3">
    <source>
        <dbReference type="ARBA" id="ARBA00022553"/>
    </source>
</evidence>
<dbReference type="Gene3D" id="1.10.287.1960">
    <property type="match status" value="1"/>
</dbReference>
<comment type="cofactor">
    <cofactor evidence="1">
        <name>pantetheine 4'-phosphate</name>
        <dbReference type="ChEBI" id="CHEBI:47942"/>
    </cofactor>
</comment>
<dbReference type="Gene3D" id="3.40.366.10">
    <property type="entry name" value="Malonyl-Coenzyme A Acyl Carrier Protein, domain 2"/>
    <property type="match status" value="3"/>
</dbReference>
<dbReference type="InterPro" id="IPR020841">
    <property type="entry name" value="PKS_Beta-ketoAc_synthase_dom"/>
</dbReference>
<dbReference type="GO" id="GO:0004315">
    <property type="term" value="F:3-oxoacyl-[acyl-carrier-protein] synthase activity"/>
    <property type="evidence" value="ECO:0007669"/>
    <property type="project" value="InterPro"/>
</dbReference>
<dbReference type="Gene3D" id="3.30.70.3290">
    <property type="match status" value="2"/>
</dbReference>
<feature type="domain" description="Carrier" evidence="8">
    <location>
        <begin position="2833"/>
        <end position="2908"/>
    </location>
</feature>
<evidence type="ECO:0000313" key="11">
    <source>
        <dbReference type="Proteomes" id="UP000021053"/>
    </source>
</evidence>
<dbReference type="InterPro" id="IPR036736">
    <property type="entry name" value="ACP-like_sf"/>
</dbReference>
<comment type="caution">
    <text evidence="10">The sequence shown here is derived from an EMBL/GenBank/DDBJ whole genome shotgun (WGS) entry which is preliminary data.</text>
</comment>
<dbReference type="InterPro" id="IPR050091">
    <property type="entry name" value="PKS_NRPS_Biosynth_Enz"/>
</dbReference>
<dbReference type="InterPro" id="IPR001227">
    <property type="entry name" value="Ac_transferase_dom_sf"/>
</dbReference>
<dbReference type="PROSITE" id="PS52004">
    <property type="entry name" value="KS3_2"/>
    <property type="match status" value="3"/>
</dbReference>
<evidence type="ECO:0000256" key="2">
    <source>
        <dbReference type="ARBA" id="ARBA00022450"/>
    </source>
</evidence>
<feature type="domain" description="Carrier" evidence="8">
    <location>
        <begin position="1387"/>
        <end position="1462"/>
    </location>
</feature>
<dbReference type="Pfam" id="PF08990">
    <property type="entry name" value="Docking"/>
    <property type="match status" value="1"/>
</dbReference>
<reference evidence="10 11" key="1">
    <citation type="submission" date="2013-07" db="EMBL/GenBank/DDBJ databases">
        <authorList>
            <consortium name="DOE Joint Genome Institute"/>
            <person name="Eisen J."/>
            <person name="Huntemann M."/>
            <person name="Han J."/>
            <person name="Chen A."/>
            <person name="Kyrpides N."/>
            <person name="Mavromatis K."/>
            <person name="Markowitz V."/>
            <person name="Palaniappan K."/>
            <person name="Ivanova N."/>
            <person name="Schaumberg A."/>
            <person name="Pati A."/>
            <person name="Liolios K."/>
            <person name="Nordberg H.P."/>
            <person name="Cantor M.N."/>
            <person name="Hua S.X."/>
            <person name="Woyke T."/>
        </authorList>
    </citation>
    <scope>NUCLEOTIDE SEQUENCE [LARGE SCALE GENOMIC DNA]</scope>
    <source>
        <strain evidence="10 11">DSM 44712</strain>
    </source>
</reference>
<evidence type="ECO:0000259" key="9">
    <source>
        <dbReference type="PROSITE" id="PS52004"/>
    </source>
</evidence>
<organism evidence="10 11">
    <name type="scientific">Cryptosporangium arvum DSM 44712</name>
    <dbReference type="NCBI Taxonomy" id="927661"/>
    <lineage>
        <taxon>Bacteria</taxon>
        <taxon>Bacillati</taxon>
        <taxon>Actinomycetota</taxon>
        <taxon>Actinomycetes</taxon>
        <taxon>Cryptosporangiales</taxon>
        <taxon>Cryptosporangiaceae</taxon>
        <taxon>Cryptosporangium</taxon>
    </lineage>
</organism>
<dbReference type="InterPro" id="IPR018201">
    <property type="entry name" value="Ketoacyl_synth_AS"/>
</dbReference>
<dbReference type="PATRIC" id="fig|927661.3.peg.3235"/>
<dbReference type="PANTHER" id="PTHR43775:SF51">
    <property type="entry name" value="INACTIVE PHENOLPHTHIOCEROL SYNTHESIS POLYKETIDE SYNTHASE TYPE I PKS1-RELATED"/>
    <property type="match status" value="1"/>
</dbReference>
<dbReference type="InterPro" id="IPR032821">
    <property type="entry name" value="PKS_assoc"/>
</dbReference>
<evidence type="ECO:0000256" key="7">
    <source>
        <dbReference type="ARBA" id="ARBA00023315"/>
    </source>
</evidence>
<dbReference type="Pfam" id="PF02801">
    <property type="entry name" value="Ketoacyl-synt_C"/>
    <property type="match status" value="3"/>
</dbReference>
<protein>
    <submittedName>
        <fullName evidence="10">Polyketide synthase family protein</fullName>
    </submittedName>
</protein>
<evidence type="ECO:0000313" key="10">
    <source>
        <dbReference type="EMBL" id="EXG82136.1"/>
    </source>
</evidence>
<dbReference type="SMART" id="SM00822">
    <property type="entry name" value="PKS_KR"/>
    <property type="match status" value="2"/>
</dbReference>
<name>A0A011AJE3_9ACTN</name>
<dbReference type="InterPro" id="IPR041618">
    <property type="entry name" value="PKS_DE"/>
</dbReference>
<dbReference type="SUPFAM" id="SSF51735">
    <property type="entry name" value="NAD(P)-binding Rossmann-fold domains"/>
    <property type="match status" value="4"/>
</dbReference>
<dbReference type="Gene3D" id="3.30.70.250">
    <property type="entry name" value="Malonyl-CoA ACP transacylase, ACP-binding"/>
    <property type="match status" value="1"/>
</dbReference>
<feature type="domain" description="Ketosynthase family 3 (KS3)" evidence="9">
    <location>
        <begin position="1479"/>
        <end position="1900"/>
    </location>
</feature>
<sequence>MGENGRKVVDALRAAVKETERLRRQNRKLVDAATEPIAIVGMGCKYPGDVASPGDLWELVRSGTDAISGFPIDRGWDLAALSTGEVDERGTSISQQGGFLRSVADFDPGFFGISPREALTMDPQQRLLLETTWEAIERAGLDAVRLRGSRTGVFVGTNGQDYAYLLIRSLDDATGDIGTGIAASATSGRLSYSLGLEGPTVTVDTACSSSLVALHLAVQALRNDECSLALAGGVNVMSIPGALVEFSRQNGLASDGRCKAYSDAADGTGWAEGVGMLVLERLSDAQRLGHDVLAVVRGSAVNSDGASNGLTAPNGPAQQRVIRTALASAGLDVSDVDVVEGHGTGTVLGDPIEANALLATYGQGHPADRPVWLGSIKSNFGHTQAAAGVAGVIKMVEALRHAEIPPTLHVGEPSSHVAWESGAVRPVTARMPWPERDRPRRAAVSSFGISGTNAHVILEQAPAVEPVSASDALVPWVVSAKSADALDAQVARLRDVSGSSFVDVGHTLTQRSVFEHRAVLLADPGSSEAVSVAAGVARGGTDVGVVFSGQGSQRLGMGRELYERFPVFADALDEVLAGFSGAVREVMWGDDSGALARTGFAQPALFAVEVALWRLIESFGVRASVVAGHSIGEIAAAHVAGVLSLADACVLVSARASLMEALPEGGVMVSVRASADVVTPLLTEGVSIAAVNTPGSVVLSGEESAVDAVVSALGAKSSRLSVSHAFHSALMDPMLEPLTEVATGLSLSKPTIRLLSGVTGAAVEQLEPSYWAAQVREPVRFADVVAGMDVGVILEVGPDGVLTALIDRAAVATLRKDRPEVAALLTGLAGLFVRGVPVDWAPAFAGLGARRVDLPTYPFQHERFWPNRLAAAGDGGGDGWWSWVESEDPAVLAARLGVDEEAVATVLPALASWRRGERERSEMDGWRLREVWKPISVGTSAPPGTWLVVVPSEVLDEAWVGAVSGAVSAVRWDVAEPDRDAWAARLREWGTDFSGVVSLLRDVVASATLVQALGDAGVTAPVWALTCGAVSAAPGDVIEDVDQAAIWGFGRVVALERPAGWGGLVDLPPDIDAQVARRLAGVLTGDEDQVAIRSRGVFGRRLVQSGPGQSSWDPSGTVLITGGTGALGGQVAVWLAGRGAERIVLVSRSGDAAEGVAELVGRIEASGARAEVVACDVADRDAVAAVLDGIPDLTAVVHAAGVLDDGTVEGLSAERFASVLRAKASSAIVLDELTRDRDLDAFVLFSSTAGAVGNPGQANYAAANAVLDAVAYRRQAVGLPATSIAWGAWAGAGMAARLGMAGMDPALALTVLGQVATAGAPYVVVGDLRRPGILRALLTLRPAPLLSDLPDAAEILADVRAGQARQEEAASGLRATLAGLDPAARAALLGETVREHAAAVLGHTGADRVDPERAFRDAGFDSLTAVELATRLSVVTGLRLSSTLVFDHPTPQALAAHLLGELGSGPGEVQPSVPVAVVDEPIVIVGMACRFPGGVRNPQDLWRLLVDGEDAIGPFPTDRGWDLGLLAGGERGGSATGVGGFLDGAGDFDAGFFGISPREALAMDPQQRVLLEASWEALEDAGIEPGGLRGSRTGVFMGTNGQDYTSLVLNAAEDLEGHAVTGLAASVISGRVSYMFGLEGPSVTVDTACSSSLVALHWAAQALRSGECDLALAGGVTVLSTAMNFAGFSRQGGLATDGRCKAYASAADGTGWSEGVGVIAVERLSDAQRLGHRILAVVRGSAVNSDGASNGLTAPNGPSQQRVIRAALGSAGLAPGDVDVVEGHGTGTVLGDPIEAQALLATYGQGRDTPLWLGSIKSNLGHTQAAAGVAGLIKMVLALRHGVLPRTLHVDSPSSRVDWESGAVRVLTEATDWPDLERPRRAAVSSFGISGTNAHVILEQAAAGEPASAPDGLVPWVVSAKSVDALDAQVERLRAHRGARSVDVGYTLMQRSVFEHRAVVLAGEDLVRVASGVARAEAAVGVVFSGQGSQRLGMGRELYERFPVFADALDEVLAGFSGAVREVMWGDDPGALARTGFAQPALFAVEVALWRLIESFGVRASVVAGHSIGEIAAAHVAGVLSLADACVLVSARASLMEALPEGGVMVSVRASADVVTPLLTEGVSIAAVNTPGSVVVSGERDAVDRLVEALGAKSTRLPVSHAFHSALMDPMLAPLTAAAAGLSLHEPTIRLMSGVTGEAVERLEPSYWAAQVREPVRFADVVAGMDVGVILEVGPDGVLTALIDRAAVATLRKDRPEVAALLTGLAGLFVRGVPVDWTPAFAGLGAGHVDVPTYPFQHERFWPTPRPAATVDGADDLRWASEDPAALAARLGVGVEAVTEVVPALVSWRRGEREQSEMDGWRLHEAWRPISVGNSATPTGTWLVVVPAGHADEAWVDAVSGAVSAVRWDVAEPDRDAWAVRLREWGTDFSGVVSLLRDVVASATLVQALGDAGVSAPVWALTCGAVHAVPDDVVVDVDQAAIWGFGRVVALERPAGWGGLIDLPPTLDARAVRRLSAVLVGDEDQVAIRSRGVFGRRLVQSGPDLAAPWQPSGTVLITGGTGALGGQVAVWLAGRGAERIVLMSRSGDAAEGAADLAARVTAAGAQVHVVACDVADRDAVAAVLDGIPDLTAVVHAAGVLDDGTVEGLSAERFASVLRAKASSAIVLDELTRDRDLDAFVLFSSTAGAVGNPGQANYAAANAVLDAVAQRRHARGLPATSIAWGAWDGAGMAADTPARDGLRRVGATGLDPRLALTVLGQVATAGEPYVVVGELRRRPILTALLTLRPAPLLSELPGAADVLAEVRAARELQAEAASGLRGQLSELDADGRTGLLRDVVREQAAAVLGYPGPDRVDPERAFRDAGFDSLTAVELAARLSVVTGLRLSSTLVFDHPTPQALASHLLGELGSGPGESRPSVPAAVVDEPIVIVGMACRFPGGVRDPQDLWRLLVDGDDGIGPFPTDRGWDLGLLAGDGRGASATGVGGFLDGAGDFDAGFFGISPREALAMDPQQRLLLEASWEALEDAAIEPGGLRGSRTGVFMGTNGQDYSSVVLNANQDLEGHAVTGLAASVLSGRVSYVLGLEGPSVTVDTACSSSLVALHWAAQALRSGECDLALAGGVTVLSTAMNFAGFSRQGGLASDGLCKAYADGADGTGWSEGVGVIAVERASDAERLGHRILAVVRGSAVNSDGASNGLTAPNGPSQQRVIRAALGSAGLAPGDVDVVEGHGTGTVLGDPIEAQALLATYGQDRGTPLWLGSIKSNLGHTQAAAGVAGLIKMVLALRHGVVPRTLHVDTPSSRVDWSSGAVRVATEATTLPPLDRPWRGGVSSFGISGTNAHVILEQSPIPEPAPDALVPWVVSAKSVDALDAQVERLRAHRGARSVDVGYTLMQRSVFEHRAVLLADPGSSEAVSVAAGVARGGTDVGVVFSGQGSQRLGMGRELYERFPVFADAPGRGAGGVLGCGAGGDVGR</sequence>
<accession>A0A011AJE3</accession>
<dbReference type="GO" id="GO:0006633">
    <property type="term" value="P:fatty acid biosynthetic process"/>
    <property type="evidence" value="ECO:0007669"/>
    <property type="project" value="InterPro"/>
</dbReference>
<dbReference type="InterPro" id="IPR014031">
    <property type="entry name" value="Ketoacyl_synth_C"/>
</dbReference>
<dbReference type="InterPro" id="IPR014030">
    <property type="entry name" value="Ketoacyl_synth_N"/>
</dbReference>
<dbReference type="FunFam" id="1.10.1200.10:FF:000007">
    <property type="entry name" value="Probable polyketide synthase pks17"/>
    <property type="match status" value="2"/>
</dbReference>
<dbReference type="GO" id="GO:0033068">
    <property type="term" value="P:macrolide biosynthetic process"/>
    <property type="evidence" value="ECO:0007669"/>
    <property type="project" value="UniProtKB-ARBA"/>
</dbReference>
<dbReference type="Proteomes" id="UP000021053">
    <property type="component" value="Unassembled WGS sequence"/>
</dbReference>
<dbReference type="Gene3D" id="3.40.50.720">
    <property type="entry name" value="NAD(P)-binding Rossmann-like Domain"/>
    <property type="match status" value="2"/>
</dbReference>
<dbReference type="SMART" id="SM01294">
    <property type="entry name" value="PKS_PP_betabranch"/>
    <property type="match status" value="2"/>
</dbReference>
<dbReference type="PROSITE" id="PS50075">
    <property type="entry name" value="CARRIER"/>
    <property type="match status" value="2"/>
</dbReference>
<dbReference type="NCBIfam" id="NF045894">
    <property type="entry name" value="PKS_plus_SDR"/>
    <property type="match status" value="2"/>
</dbReference>
<dbReference type="InterPro" id="IPR015083">
    <property type="entry name" value="NorB/c/GfsB-D-like_docking"/>
</dbReference>
<keyword evidence="3" id="KW-0597">Phosphoprotein</keyword>
<dbReference type="SMART" id="SM00827">
    <property type="entry name" value="PKS_AT"/>
    <property type="match status" value="2"/>
</dbReference>
<dbReference type="SUPFAM" id="SSF47336">
    <property type="entry name" value="ACP-like"/>
    <property type="match status" value="2"/>
</dbReference>
<dbReference type="InterPro" id="IPR016035">
    <property type="entry name" value="Acyl_Trfase/lysoPLipase"/>
</dbReference>
<keyword evidence="7" id="KW-0012">Acyltransferase</keyword>
<dbReference type="InterPro" id="IPR036291">
    <property type="entry name" value="NAD(P)-bd_dom_sf"/>
</dbReference>
<dbReference type="CDD" id="cd00833">
    <property type="entry name" value="PKS"/>
    <property type="match status" value="3"/>
</dbReference>
<feature type="domain" description="Ketosynthase family 3 (KS3)" evidence="9">
    <location>
        <begin position="34"/>
        <end position="460"/>
    </location>
</feature>
<dbReference type="InterPro" id="IPR016036">
    <property type="entry name" value="Malonyl_transacylase_ACP-bd"/>
</dbReference>
<dbReference type="RefSeq" id="WP_051570342.1">
    <property type="nucleotide sequence ID" value="NZ_KK073874.1"/>
</dbReference>
<dbReference type="CDD" id="cd08952">
    <property type="entry name" value="KR_1_SDR_x"/>
    <property type="match status" value="2"/>
</dbReference>
<evidence type="ECO:0000256" key="5">
    <source>
        <dbReference type="ARBA" id="ARBA00023194"/>
    </source>
</evidence>
<dbReference type="Pfam" id="PF18369">
    <property type="entry name" value="PKS_DE"/>
    <property type="match status" value="2"/>
</dbReference>
<dbReference type="InterPro" id="IPR009081">
    <property type="entry name" value="PP-bd_ACP"/>
</dbReference>
<dbReference type="Pfam" id="PF00698">
    <property type="entry name" value="Acyl_transf_1"/>
    <property type="match status" value="2"/>
</dbReference>
<dbReference type="SUPFAM" id="SSF53901">
    <property type="entry name" value="Thiolase-like"/>
    <property type="match status" value="3"/>
</dbReference>
<dbReference type="GO" id="GO:0031177">
    <property type="term" value="F:phosphopantetheine binding"/>
    <property type="evidence" value="ECO:0007669"/>
    <property type="project" value="InterPro"/>
</dbReference>
<dbReference type="EMBL" id="JFBT01000001">
    <property type="protein sequence ID" value="EXG82136.1"/>
    <property type="molecule type" value="Genomic_DNA"/>
</dbReference>
<dbReference type="Pfam" id="PF00109">
    <property type="entry name" value="ketoacyl-synt"/>
    <property type="match status" value="3"/>
</dbReference>
<dbReference type="PROSITE" id="PS00012">
    <property type="entry name" value="PHOSPHOPANTETHEINE"/>
    <property type="match status" value="2"/>
</dbReference>
<dbReference type="Gene3D" id="1.10.1200.10">
    <property type="entry name" value="ACP-like"/>
    <property type="match status" value="2"/>
</dbReference>
<dbReference type="HOGENOM" id="CLU_000022_35_8_11"/>
<keyword evidence="11" id="KW-1185">Reference proteome</keyword>
<keyword evidence="2" id="KW-0596">Phosphopantetheine</keyword>
<dbReference type="InterPro" id="IPR016039">
    <property type="entry name" value="Thiolase-like"/>
</dbReference>
<evidence type="ECO:0000259" key="8">
    <source>
        <dbReference type="PROSITE" id="PS50075"/>
    </source>
</evidence>
<dbReference type="SUPFAM" id="SSF52151">
    <property type="entry name" value="FabD/lysophospholipase-like"/>
    <property type="match status" value="3"/>
</dbReference>
<dbReference type="InterPro" id="IPR020806">
    <property type="entry name" value="PKS_PP-bd"/>
</dbReference>
<dbReference type="SMART" id="SM00825">
    <property type="entry name" value="PKS_KS"/>
    <property type="match status" value="3"/>
</dbReference>
<keyword evidence="4" id="KW-0808">Transferase</keyword>
<dbReference type="PROSITE" id="PS00606">
    <property type="entry name" value="KS3_1"/>
    <property type="match status" value="3"/>
</dbReference>
<keyword evidence="5" id="KW-0045">Antibiotic biosynthesis</keyword>
<dbReference type="SUPFAM" id="SSF55048">
    <property type="entry name" value="Probable ACP-binding domain of malonyl-CoA ACP transacylase"/>
    <property type="match status" value="2"/>
</dbReference>
<dbReference type="GO" id="GO:0004312">
    <property type="term" value="F:fatty acid synthase activity"/>
    <property type="evidence" value="ECO:0007669"/>
    <property type="project" value="TreeGrafter"/>
</dbReference>
<dbReference type="Gene3D" id="3.40.47.10">
    <property type="match status" value="3"/>
</dbReference>
<proteinExistence type="predicted"/>